<dbReference type="SMART" id="SM00369">
    <property type="entry name" value="LRR_TYP"/>
    <property type="match status" value="7"/>
</dbReference>
<evidence type="ECO:0000313" key="3">
    <source>
        <dbReference type="EMBL" id="CAG2063857.1"/>
    </source>
</evidence>
<protein>
    <recommendedName>
        <fullName evidence="5">Toll-like receptor 21</fullName>
    </recommendedName>
</protein>
<dbReference type="InterPro" id="IPR003591">
    <property type="entry name" value="Leu-rich_rpt_typical-subtyp"/>
</dbReference>
<sequence length="395" mass="43872">MKLGRQNNNKLLPVLRSPRKVVRLDRNLLTDIPSELFRSLSSLRVVDLSSNRLRNLPDGLFMDEGMESLTVSHNQLGRVPASLGDVQQAQGDYYLLAFLHLLRVVDLSSNRLRNLPDGLFMDEGMESLTVSHNQLGRVPASCLGTSAAATLVEMDLSHNLIASLQGSEMFNRLRVTITCWRSFISFLLHNLISSLQGGELSNRLRVTITCWRSFISFLYYSLISSLQGVEISNRLRSLSRLDLSSNKITRIDDGTFSPLNRLAHLDLSHNQGMLVENKGRGFKGLEDSLLYLGLANCSMGSVPELPLHGLRSLDLSHNYFPDMPLEMTVNMTSLRRLDLSYNELSTVPMVAQSLPQLRELSLAGNPITSLTNTTMIGGAQRLIGAGYQTTASQLL</sequence>
<keyword evidence="4" id="KW-1185">Reference proteome</keyword>
<evidence type="ECO:0008006" key="5">
    <source>
        <dbReference type="Google" id="ProtNLM"/>
    </source>
</evidence>
<evidence type="ECO:0000313" key="4">
    <source>
        <dbReference type="Proteomes" id="UP001153148"/>
    </source>
</evidence>
<dbReference type="PRINTS" id="PR00019">
    <property type="entry name" value="LEURICHRPT"/>
</dbReference>
<evidence type="ECO:0000256" key="1">
    <source>
        <dbReference type="ARBA" id="ARBA00022614"/>
    </source>
</evidence>
<dbReference type="InterPro" id="IPR050333">
    <property type="entry name" value="SLRP"/>
</dbReference>
<dbReference type="EMBL" id="CAJPIN010029755">
    <property type="protein sequence ID" value="CAG2063857.1"/>
    <property type="molecule type" value="Genomic_DNA"/>
</dbReference>
<reference evidence="3" key="1">
    <citation type="submission" date="2021-03" db="EMBL/GenBank/DDBJ databases">
        <authorList>
            <person name="Tran Van P."/>
        </authorList>
    </citation>
    <scope>NUCLEOTIDE SEQUENCE</scope>
</reference>
<dbReference type="SUPFAM" id="SSF52058">
    <property type="entry name" value="L domain-like"/>
    <property type="match status" value="1"/>
</dbReference>
<proteinExistence type="predicted"/>
<organism evidence="3 4">
    <name type="scientific">Timema podura</name>
    <name type="common">Walking stick</name>
    <dbReference type="NCBI Taxonomy" id="61482"/>
    <lineage>
        <taxon>Eukaryota</taxon>
        <taxon>Metazoa</taxon>
        <taxon>Ecdysozoa</taxon>
        <taxon>Arthropoda</taxon>
        <taxon>Hexapoda</taxon>
        <taxon>Insecta</taxon>
        <taxon>Pterygota</taxon>
        <taxon>Neoptera</taxon>
        <taxon>Polyneoptera</taxon>
        <taxon>Phasmatodea</taxon>
        <taxon>Timematodea</taxon>
        <taxon>Timematoidea</taxon>
        <taxon>Timematidae</taxon>
        <taxon>Timema</taxon>
    </lineage>
</organism>
<dbReference type="Gene3D" id="3.80.10.10">
    <property type="entry name" value="Ribonuclease Inhibitor"/>
    <property type="match status" value="2"/>
</dbReference>
<keyword evidence="1" id="KW-0433">Leucine-rich repeat</keyword>
<comment type="caution">
    <text evidence="3">The sequence shown here is derived from an EMBL/GenBank/DDBJ whole genome shotgun (WGS) entry which is preliminary data.</text>
</comment>
<dbReference type="PANTHER" id="PTHR45712:SF22">
    <property type="entry name" value="INSULIN-LIKE GROWTH FACTOR-BINDING PROTEIN COMPLEX ACID LABILE SUBUNIT"/>
    <property type="match status" value="1"/>
</dbReference>
<dbReference type="InterPro" id="IPR032675">
    <property type="entry name" value="LRR_dom_sf"/>
</dbReference>
<dbReference type="PANTHER" id="PTHR45712">
    <property type="entry name" value="AGAP008170-PA"/>
    <property type="match status" value="1"/>
</dbReference>
<dbReference type="Proteomes" id="UP001153148">
    <property type="component" value="Unassembled WGS sequence"/>
</dbReference>
<dbReference type="SMART" id="SM00364">
    <property type="entry name" value="LRR_BAC"/>
    <property type="match status" value="6"/>
</dbReference>
<dbReference type="Pfam" id="PF13855">
    <property type="entry name" value="LRR_8"/>
    <property type="match status" value="3"/>
</dbReference>
<name>A0ABN7P807_TIMPD</name>
<accession>A0ABN7P807</accession>
<keyword evidence="2" id="KW-0677">Repeat</keyword>
<dbReference type="PROSITE" id="PS51450">
    <property type="entry name" value="LRR"/>
    <property type="match status" value="3"/>
</dbReference>
<dbReference type="InterPro" id="IPR001611">
    <property type="entry name" value="Leu-rich_rpt"/>
</dbReference>
<evidence type="ECO:0000256" key="2">
    <source>
        <dbReference type="ARBA" id="ARBA00022737"/>
    </source>
</evidence>
<gene>
    <name evidence="3" type="ORF">TPAB3V08_LOCUS10804</name>
</gene>